<dbReference type="Gene3D" id="2.60.40.10">
    <property type="entry name" value="Immunoglobulins"/>
    <property type="match status" value="1"/>
</dbReference>
<evidence type="ECO:0000256" key="3">
    <source>
        <dbReference type="ARBA" id="ARBA00043265"/>
    </source>
</evidence>
<dbReference type="PANTHER" id="PTHR23266">
    <property type="entry name" value="IMMUNOGLOBULIN HEAVY CHAIN"/>
    <property type="match status" value="1"/>
</dbReference>
<keyword evidence="1" id="KW-0391">Immunity</keyword>
<dbReference type="InterPro" id="IPR003599">
    <property type="entry name" value="Ig_sub"/>
</dbReference>
<evidence type="ECO:0000313" key="6">
    <source>
        <dbReference type="Proteomes" id="UP000002494"/>
    </source>
</evidence>
<protein>
    <recommendedName>
        <fullName evidence="4">Ig-like domain-containing protein</fullName>
    </recommendedName>
</protein>
<feature type="domain" description="Ig-like" evidence="4">
    <location>
        <begin position="1"/>
        <end position="96"/>
    </location>
</feature>
<dbReference type="Ensembl" id="ENSRNOT00000137126.1">
    <property type="protein sequence ID" value="ENSRNOP00000102911.1"/>
    <property type="gene ID" value="ENSRNOG00000081398.1"/>
</dbReference>
<reference evidence="5" key="2">
    <citation type="submission" date="2025-08" db="UniProtKB">
        <authorList>
            <consortium name="Ensembl"/>
        </authorList>
    </citation>
    <scope>IDENTIFICATION</scope>
    <source>
        <strain evidence="5">Brown Norway</strain>
    </source>
</reference>
<reference evidence="5" key="3">
    <citation type="submission" date="2025-09" db="UniProtKB">
        <authorList>
            <consortium name="Ensembl"/>
        </authorList>
    </citation>
    <scope>IDENTIFICATION</scope>
    <source>
        <strain evidence="5">Brown Norway</strain>
    </source>
</reference>
<evidence type="ECO:0000256" key="2">
    <source>
        <dbReference type="ARBA" id="ARBA00023130"/>
    </source>
</evidence>
<organism evidence="5 6">
    <name type="scientific">Rattus norvegicus</name>
    <name type="common">Rat</name>
    <dbReference type="NCBI Taxonomy" id="10116"/>
    <lineage>
        <taxon>Eukaryota</taxon>
        <taxon>Metazoa</taxon>
        <taxon>Chordata</taxon>
        <taxon>Craniata</taxon>
        <taxon>Vertebrata</taxon>
        <taxon>Euteleostomi</taxon>
        <taxon>Mammalia</taxon>
        <taxon>Eutheria</taxon>
        <taxon>Euarchontoglires</taxon>
        <taxon>Glires</taxon>
        <taxon>Rodentia</taxon>
        <taxon>Myomorpha</taxon>
        <taxon>Muroidea</taxon>
        <taxon>Muridae</taxon>
        <taxon>Murinae</taxon>
        <taxon>Rattus</taxon>
    </lineage>
</organism>
<accession>A0ABK0LR55</accession>
<keyword evidence="6" id="KW-1185">Reference proteome</keyword>
<keyword evidence="2" id="KW-1064">Adaptive immunity</keyword>
<evidence type="ECO:0000259" key="4">
    <source>
        <dbReference type="PROSITE" id="PS50835"/>
    </source>
</evidence>
<keyword evidence="3" id="KW-1280">Immunoglobulin</keyword>
<dbReference type="SUPFAM" id="SSF48726">
    <property type="entry name" value="Immunoglobulin"/>
    <property type="match status" value="1"/>
</dbReference>
<dbReference type="InterPro" id="IPR007110">
    <property type="entry name" value="Ig-like_dom"/>
</dbReference>
<dbReference type="InterPro" id="IPR036179">
    <property type="entry name" value="Ig-like_dom_sf"/>
</dbReference>
<dbReference type="SMART" id="SM00409">
    <property type="entry name" value="IG"/>
    <property type="match status" value="1"/>
</dbReference>
<dbReference type="SMART" id="SM00406">
    <property type="entry name" value="IGv"/>
    <property type="match status" value="1"/>
</dbReference>
<dbReference type="InterPro" id="IPR013106">
    <property type="entry name" value="Ig_V-set"/>
</dbReference>
<sequence length="120" mass="13415">EVKLVESGGGLVLSGGSLKLSCVASRFTFSSYWMTLVQQTPGKALEWIGEIKPDGSRTNYAPSLKNRFTISRDNAKSTLYLQMSNVRSEDTATYYCVKDTMNELQCETRQKPHCQATLNH</sequence>
<evidence type="ECO:0000313" key="5">
    <source>
        <dbReference type="Ensembl" id="ENSRNOP00000102911.1"/>
    </source>
</evidence>
<dbReference type="InterPro" id="IPR050199">
    <property type="entry name" value="IgHV"/>
</dbReference>
<evidence type="ECO:0000256" key="1">
    <source>
        <dbReference type="ARBA" id="ARBA00022859"/>
    </source>
</evidence>
<reference evidence="5" key="1">
    <citation type="submission" date="2024-01" db="EMBL/GenBank/DDBJ databases">
        <title>GRCr8: a new rat reference genome assembly contstructed from accurate long reads and long range scaffolding.</title>
        <authorList>
            <person name="Doris P.A."/>
            <person name="Kalbfleisch T."/>
            <person name="Li K."/>
            <person name="Howe K."/>
            <person name="Wood J."/>
        </authorList>
    </citation>
    <scope>NUCLEOTIDE SEQUENCE [LARGE SCALE GENOMIC DNA]</scope>
    <source>
        <strain evidence="5">Brown Norway</strain>
    </source>
</reference>
<dbReference type="PROSITE" id="PS50835">
    <property type="entry name" value="IG_LIKE"/>
    <property type="match status" value="1"/>
</dbReference>
<dbReference type="GeneTree" id="ENSGT01050000244936"/>
<name>A0ABK0LR55_RAT</name>
<dbReference type="Proteomes" id="UP000002494">
    <property type="component" value="Chromosome 6"/>
</dbReference>
<dbReference type="Pfam" id="PF07686">
    <property type="entry name" value="V-set"/>
    <property type="match status" value="1"/>
</dbReference>
<dbReference type="InterPro" id="IPR013783">
    <property type="entry name" value="Ig-like_fold"/>
</dbReference>
<proteinExistence type="predicted"/>